<sequence>MLEKIKNLSYSNLITCEEFNLVFSQLPNILKTEKKFTNDNLNNAMSVHSYFSLIAMIPLYLLIKQFSKAQVRFIITGVPLVCTLLVYFSKENSLMAGGVIYALVSLFDNSKNVISKLGVGNGSFDYQNYIFKDLIKKLLSSCVGWISQELFDITKEFSINYCYTLLVTSVCSIIVFIQLFGDIKQPKFSLNNLWDTLKKSHKTIDNKQKLILLLSTINSAIYTDCQFIYYELLLELKDAKNSKNQSFKIIEVIYLGIKKIINIICLILIFPFQLIFNNIGEKYSKKVNLTNKNNKSTNNDNKSNNMSNTGYFLGLVKILSILFIYLLSFKFLESSFELIFLSYCSLLIISIIIIINTSNKNIIDSGYFFMNMSSMGSSKLSLYFLKEYFKGKKDFRVVGFIGLFAENFFYGFIKGICKFLKLSAKSRSLIYGIIISFFLTLILISK</sequence>
<gene>
    <name evidence="2" type="ORF">A0H76_1115</name>
</gene>
<keyword evidence="1" id="KW-0812">Transmembrane</keyword>
<feature type="transmembrane region" description="Helical" evidence="1">
    <location>
        <begin position="338"/>
        <end position="355"/>
    </location>
</feature>
<dbReference type="VEuPathDB" id="MicrosporidiaDB:A0H76_1115"/>
<organism evidence="2 3">
    <name type="scientific">Hepatospora eriocheir</name>
    <dbReference type="NCBI Taxonomy" id="1081669"/>
    <lineage>
        <taxon>Eukaryota</taxon>
        <taxon>Fungi</taxon>
        <taxon>Fungi incertae sedis</taxon>
        <taxon>Microsporidia</taxon>
        <taxon>Hepatosporidae</taxon>
        <taxon>Hepatospora</taxon>
    </lineage>
</organism>
<evidence type="ECO:0000256" key="1">
    <source>
        <dbReference type="SAM" id="Phobius"/>
    </source>
</evidence>
<keyword evidence="1" id="KW-1133">Transmembrane helix</keyword>
<feature type="transmembrane region" description="Helical" evidence="1">
    <location>
        <begin position="45"/>
        <end position="63"/>
    </location>
</feature>
<proteinExistence type="predicted"/>
<dbReference type="AlphaFoldDB" id="A0A1X0QHM3"/>
<feature type="transmembrane region" description="Helical" evidence="1">
    <location>
        <begin position="252"/>
        <end position="276"/>
    </location>
</feature>
<feature type="transmembrane region" description="Helical" evidence="1">
    <location>
        <begin position="210"/>
        <end position="232"/>
    </location>
</feature>
<feature type="transmembrane region" description="Helical" evidence="1">
    <location>
        <begin position="158"/>
        <end position="180"/>
    </location>
</feature>
<keyword evidence="1" id="KW-0472">Membrane</keyword>
<feature type="transmembrane region" description="Helical" evidence="1">
    <location>
        <begin position="70"/>
        <end position="88"/>
    </location>
</feature>
<protein>
    <submittedName>
        <fullName evidence="2">Uncharacterized protein</fullName>
    </submittedName>
</protein>
<feature type="transmembrane region" description="Helical" evidence="1">
    <location>
        <begin position="311"/>
        <end position="332"/>
    </location>
</feature>
<dbReference type="Proteomes" id="UP000192501">
    <property type="component" value="Unassembled WGS sequence"/>
</dbReference>
<evidence type="ECO:0000313" key="2">
    <source>
        <dbReference type="EMBL" id="ORD99277.1"/>
    </source>
</evidence>
<accession>A0A1X0QHM3</accession>
<feature type="transmembrane region" description="Helical" evidence="1">
    <location>
        <begin position="429"/>
        <end position="445"/>
    </location>
</feature>
<dbReference type="VEuPathDB" id="MicrosporidiaDB:HERIO_712"/>
<evidence type="ECO:0000313" key="3">
    <source>
        <dbReference type="Proteomes" id="UP000192501"/>
    </source>
</evidence>
<name>A0A1X0QHM3_9MICR</name>
<feature type="transmembrane region" description="Helical" evidence="1">
    <location>
        <begin position="397"/>
        <end position="417"/>
    </location>
</feature>
<dbReference type="EMBL" id="LTAI01000242">
    <property type="protein sequence ID" value="ORD99277.1"/>
    <property type="molecule type" value="Genomic_DNA"/>
</dbReference>
<reference evidence="2 3" key="1">
    <citation type="journal article" date="2017" name="Environ. Microbiol.">
        <title>Decay of the glycolytic pathway and adaptation to intranuclear parasitism within Enterocytozoonidae microsporidia.</title>
        <authorList>
            <person name="Wiredu Boakye D."/>
            <person name="Jaroenlak P."/>
            <person name="Prachumwat A."/>
            <person name="Williams T.A."/>
            <person name="Bateman K.S."/>
            <person name="Itsathitphaisarn O."/>
            <person name="Sritunyalucksana K."/>
            <person name="Paszkiewicz K.H."/>
            <person name="Moore K.A."/>
            <person name="Stentiford G.D."/>
            <person name="Williams B.A."/>
        </authorList>
    </citation>
    <scope>NUCLEOTIDE SEQUENCE [LARGE SCALE GENOMIC DNA]</scope>
    <source>
        <strain evidence="3">canceri</strain>
    </source>
</reference>
<comment type="caution">
    <text evidence="2">The sequence shown here is derived from an EMBL/GenBank/DDBJ whole genome shotgun (WGS) entry which is preliminary data.</text>
</comment>